<dbReference type="SMART" id="SM00325">
    <property type="entry name" value="RhoGEF"/>
    <property type="match status" value="1"/>
</dbReference>
<dbReference type="InterPro" id="IPR000219">
    <property type="entry name" value="DH_dom"/>
</dbReference>
<accession>A0A212CK16</accession>
<evidence type="ECO:0000313" key="2">
    <source>
        <dbReference type="EMBL" id="OWK06359.1"/>
    </source>
</evidence>
<dbReference type="CDD" id="cd00160">
    <property type="entry name" value="RhoGEF"/>
    <property type="match status" value="1"/>
</dbReference>
<proteinExistence type="predicted"/>
<reference evidence="2 3" key="1">
    <citation type="journal article" date="2018" name="Mol. Genet. Genomics">
        <title>The red deer Cervus elaphus genome CerEla1.0: sequencing, annotating, genes, and chromosomes.</title>
        <authorList>
            <person name="Bana N.A."/>
            <person name="Nyiri A."/>
            <person name="Nagy J."/>
            <person name="Frank K."/>
            <person name="Nagy T."/>
            <person name="Steger V."/>
            <person name="Schiller M."/>
            <person name="Lakatos P."/>
            <person name="Sugar L."/>
            <person name="Horn P."/>
            <person name="Barta E."/>
            <person name="Orosz L."/>
        </authorList>
    </citation>
    <scope>NUCLEOTIDE SEQUENCE [LARGE SCALE GENOMIC DNA]</scope>
    <source>
        <strain evidence="2">Hungarian</strain>
    </source>
</reference>
<evidence type="ECO:0000259" key="1">
    <source>
        <dbReference type="PROSITE" id="PS50010"/>
    </source>
</evidence>
<dbReference type="SUPFAM" id="SSF48065">
    <property type="entry name" value="DBL homology domain (DH-domain)"/>
    <property type="match status" value="2"/>
</dbReference>
<dbReference type="InterPro" id="IPR001331">
    <property type="entry name" value="GDS_CDC24_CS"/>
</dbReference>
<dbReference type="GO" id="GO:0005085">
    <property type="term" value="F:guanyl-nucleotide exchange factor activity"/>
    <property type="evidence" value="ECO:0007669"/>
    <property type="project" value="InterPro"/>
</dbReference>
<dbReference type="PANTHER" id="PTHR12845:SF2">
    <property type="entry name" value="DH DOMAIN-CONTAINING PROTEIN-RELATED"/>
    <property type="match status" value="1"/>
</dbReference>
<dbReference type="EMBL" id="MKHE01000018">
    <property type="protein sequence ID" value="OWK06359.1"/>
    <property type="molecule type" value="Genomic_DNA"/>
</dbReference>
<gene>
    <name evidence="2" type="ORF">Celaphus_00012372</name>
</gene>
<comment type="caution">
    <text evidence="2">The sequence shown here is derived from an EMBL/GenBank/DDBJ whole genome shotgun (WGS) entry which is preliminary data.</text>
</comment>
<organism evidence="2 3">
    <name type="scientific">Cervus elaphus hippelaphus</name>
    <name type="common">European red deer</name>
    <dbReference type="NCBI Taxonomy" id="46360"/>
    <lineage>
        <taxon>Eukaryota</taxon>
        <taxon>Metazoa</taxon>
        <taxon>Chordata</taxon>
        <taxon>Craniata</taxon>
        <taxon>Vertebrata</taxon>
        <taxon>Euteleostomi</taxon>
        <taxon>Mammalia</taxon>
        <taxon>Eutheria</taxon>
        <taxon>Laurasiatheria</taxon>
        <taxon>Artiodactyla</taxon>
        <taxon>Ruminantia</taxon>
        <taxon>Pecora</taxon>
        <taxon>Cervidae</taxon>
        <taxon>Cervinae</taxon>
        <taxon>Cervus</taxon>
    </lineage>
</organism>
<feature type="domain" description="DH" evidence="1">
    <location>
        <begin position="245"/>
        <end position="371"/>
    </location>
</feature>
<dbReference type="PROSITE" id="PS00741">
    <property type="entry name" value="DH_1"/>
    <property type="match status" value="1"/>
</dbReference>
<keyword evidence="3" id="KW-1185">Reference proteome</keyword>
<evidence type="ECO:0000313" key="3">
    <source>
        <dbReference type="Proteomes" id="UP000242450"/>
    </source>
</evidence>
<dbReference type="PROSITE" id="PS50010">
    <property type="entry name" value="DH_2"/>
    <property type="match status" value="2"/>
</dbReference>
<dbReference type="OrthoDB" id="27593at2759"/>
<dbReference type="Gene3D" id="1.20.900.10">
    <property type="entry name" value="Dbl homology (DH) domain"/>
    <property type="match status" value="2"/>
</dbReference>
<dbReference type="InterPro" id="IPR047271">
    <property type="entry name" value="Ephexin-like"/>
</dbReference>
<name>A0A212CK16_CEREH</name>
<protein>
    <submittedName>
        <fullName evidence="2">ARHGEF5</fullName>
    </submittedName>
</protein>
<sequence>MEPFFIPQGEKAKGGDGKLFKTVLQAHQLLASTPRLPDSLPLPHRFTPVAQLLYQEYSDVFLNKEIQSQQRLDSLTEAPGPMSPRQPRKALVSSESYLRRLSMASSGSLWQEIPVVRNSTVLLSMTHEDQKLQEVPPGRAGAGAAEGQAGSPLFTSAPPAHRHHRRRHPHARAVPTTLTTRRRVIPSLLGSNCFVNITTLPPSTSFSLHRPFTAPYYWFELIQIDRAPEFDGRSLRRLVSTLCRFLSDLEENFENNIFTFQVCDVVLSHAPNFRRVYLPYVTNQTYQERTFQSLLSSNSSFREVLEKLESAPICQRLSLKSFLILPFQRITRLKLLLQNILKRTQPGSAEEAEATKAHHALEELIRDCNNNVQRMRRTEELIYLSQKIEPSSLLWNYYHGFLAKFELIVSEASYLRSLHIAVDHFQHSEQLRATLSNQDHQWLFSRLQDVRDVSTM</sequence>
<dbReference type="Proteomes" id="UP000242450">
    <property type="component" value="Chromosome 18"/>
</dbReference>
<dbReference type="GO" id="GO:0005737">
    <property type="term" value="C:cytoplasm"/>
    <property type="evidence" value="ECO:0007669"/>
    <property type="project" value="TreeGrafter"/>
</dbReference>
<dbReference type="GO" id="GO:0005634">
    <property type="term" value="C:nucleus"/>
    <property type="evidence" value="ECO:0007669"/>
    <property type="project" value="TreeGrafter"/>
</dbReference>
<dbReference type="Pfam" id="PF00621">
    <property type="entry name" value="RhoGEF"/>
    <property type="match status" value="1"/>
</dbReference>
<dbReference type="PANTHER" id="PTHR12845">
    <property type="entry name" value="GUANINE NUCLEOTIDE EXCHANGE FACTOR"/>
    <property type="match status" value="1"/>
</dbReference>
<feature type="domain" description="DH" evidence="1">
    <location>
        <begin position="406"/>
        <end position="456"/>
    </location>
</feature>
<dbReference type="InterPro" id="IPR035899">
    <property type="entry name" value="DBL_dom_sf"/>
</dbReference>
<dbReference type="GO" id="GO:0035556">
    <property type="term" value="P:intracellular signal transduction"/>
    <property type="evidence" value="ECO:0007669"/>
    <property type="project" value="InterPro"/>
</dbReference>
<dbReference type="AlphaFoldDB" id="A0A212CK16"/>